<feature type="transmembrane region" description="Helical" evidence="7">
    <location>
        <begin position="104"/>
        <end position="125"/>
    </location>
</feature>
<sequence length="734" mass="84443">MLPSVKSYLINQSLKHFIAVAWLAINVVLFYYTFMYYYTGPQFYYLHKMLGLGLCISRASARCINLNSTLLLIPMCKRLITCMRSSNYLMGRQARRMLDHGKSFHIYCGHLLCFLAVIHCGAHGYNVVYFSKYYNPKYSELNVAKYTNENPLIMLVTTLAGLTGLFLVFTLVVIAVFASKPMRKKHNRFWATHHMFIIYYGLLLVHAMDGVIKYQTNLDEHTPGCLMIINQENNDTASMEPIVFPEPEPHPEPMPHMKKAMVKREAEQEMSKRKTHKQSKMRKRDRKTNRTTPKKPPTQKVPQMFDDTKFHRMVMPEPEPMPHGGDVQSNGTLEMEKVFYNGTWMSAKPCNQPRPKFASCPKEVWIWLCLPLALYLVERLIRLFRVTNVPAEIVHFKLHQNEVMELKLSQKGFKAKPGQNVWLRCPFISHVELHPFSLTSVPCENDPTFSVHIQVKGDWTSKLYEALAEIDKSQPSKQDTTSGHQNVELMSNRQDTASPIELHVETCNNQQNIYASCEYQNKVTALADHTKRESEKIVRKKKKFDDTAENQFPILRSIFIEGPTGSAMEDVYKYKVSLCVAGGIGVTPFASVLNALLKDQSVFKNMKLQRMYFIWACRNTESFEWFANLIEDVQVKLWNQSSPDLLSVHLFLTQTQQNHVESQCPTLTKLKRCRISYSRPNIADIVETVSKCHPRSTVGVFSCGPRKLLEAVKAQCLHPSSNTSTKFIFNKEAF</sequence>
<feature type="transmembrane region" description="Helical" evidence="7">
    <location>
        <begin position="20"/>
        <end position="39"/>
    </location>
</feature>
<accession>A0ABP0F199</accession>
<evidence type="ECO:0000256" key="2">
    <source>
        <dbReference type="ARBA" id="ARBA00022692"/>
    </source>
</evidence>
<dbReference type="InterPro" id="IPR017927">
    <property type="entry name" value="FAD-bd_FR_type"/>
</dbReference>
<dbReference type="InterPro" id="IPR013121">
    <property type="entry name" value="Fe_red_NAD-bd_6"/>
</dbReference>
<dbReference type="Gene3D" id="3.40.50.80">
    <property type="entry name" value="Nucleotide-binding domain of ferredoxin-NADP reductase (FNR) module"/>
    <property type="match status" value="1"/>
</dbReference>
<dbReference type="PANTHER" id="PTHR11972">
    <property type="entry name" value="NADPH OXIDASE"/>
    <property type="match status" value="1"/>
</dbReference>
<feature type="transmembrane region" description="Helical" evidence="7">
    <location>
        <begin position="189"/>
        <end position="208"/>
    </location>
</feature>
<evidence type="ECO:0000256" key="4">
    <source>
        <dbReference type="ARBA" id="ARBA00023002"/>
    </source>
</evidence>
<dbReference type="InterPro" id="IPR013112">
    <property type="entry name" value="FAD-bd_8"/>
</dbReference>
<dbReference type="InterPro" id="IPR013130">
    <property type="entry name" value="Fe3_Rdtase_TM_dom"/>
</dbReference>
<keyword evidence="2 7" id="KW-0812">Transmembrane</keyword>
<feature type="compositionally biased region" description="Basic and acidic residues" evidence="6">
    <location>
        <begin position="262"/>
        <end position="272"/>
    </location>
</feature>
<evidence type="ECO:0000256" key="7">
    <source>
        <dbReference type="SAM" id="Phobius"/>
    </source>
</evidence>
<evidence type="ECO:0000256" key="3">
    <source>
        <dbReference type="ARBA" id="ARBA00022989"/>
    </source>
</evidence>
<dbReference type="Proteomes" id="UP001642483">
    <property type="component" value="Unassembled WGS sequence"/>
</dbReference>
<feature type="domain" description="FAD-binding FR-type" evidence="8">
    <location>
        <begin position="376"/>
        <end position="499"/>
    </location>
</feature>
<dbReference type="InterPro" id="IPR017938">
    <property type="entry name" value="Riboflavin_synthase-like_b-brl"/>
</dbReference>
<keyword evidence="4" id="KW-0560">Oxidoreductase</keyword>
<organism evidence="9 10">
    <name type="scientific">Clavelina lepadiformis</name>
    <name type="common">Light-bulb sea squirt</name>
    <name type="synonym">Ascidia lepadiformis</name>
    <dbReference type="NCBI Taxonomy" id="159417"/>
    <lineage>
        <taxon>Eukaryota</taxon>
        <taxon>Metazoa</taxon>
        <taxon>Chordata</taxon>
        <taxon>Tunicata</taxon>
        <taxon>Ascidiacea</taxon>
        <taxon>Aplousobranchia</taxon>
        <taxon>Clavelinidae</taxon>
        <taxon>Clavelina</taxon>
    </lineage>
</organism>
<feature type="region of interest" description="Disordered" evidence="6">
    <location>
        <begin position="262"/>
        <end position="302"/>
    </location>
</feature>
<dbReference type="EMBL" id="CAWYQH010000001">
    <property type="protein sequence ID" value="CAK8672052.1"/>
    <property type="molecule type" value="Genomic_DNA"/>
</dbReference>
<evidence type="ECO:0000259" key="8">
    <source>
        <dbReference type="PROSITE" id="PS51384"/>
    </source>
</evidence>
<gene>
    <name evidence="9" type="ORF">CVLEPA_LOCUS1054</name>
</gene>
<dbReference type="PANTHER" id="PTHR11972:SF153">
    <property type="entry name" value="SUPEROXIDE-GENERATING NADPH OXIDASE HEAVY CHAIN SUBUNIT A"/>
    <property type="match status" value="1"/>
</dbReference>
<evidence type="ECO:0000256" key="1">
    <source>
        <dbReference type="ARBA" id="ARBA00004141"/>
    </source>
</evidence>
<dbReference type="InterPro" id="IPR050369">
    <property type="entry name" value="RBOH/FRE"/>
</dbReference>
<keyword evidence="5 7" id="KW-0472">Membrane</keyword>
<comment type="subcellular location">
    <subcellularLocation>
        <location evidence="1">Membrane</location>
        <topology evidence="1">Multi-pass membrane protein</topology>
    </subcellularLocation>
</comment>
<protein>
    <recommendedName>
        <fullName evidence="8">FAD-binding FR-type domain-containing protein</fullName>
    </recommendedName>
</protein>
<proteinExistence type="predicted"/>
<evidence type="ECO:0000313" key="9">
    <source>
        <dbReference type="EMBL" id="CAK8672052.1"/>
    </source>
</evidence>
<evidence type="ECO:0000313" key="10">
    <source>
        <dbReference type="Proteomes" id="UP001642483"/>
    </source>
</evidence>
<dbReference type="SUPFAM" id="SSF52343">
    <property type="entry name" value="Ferredoxin reductase-like, C-terminal NADP-linked domain"/>
    <property type="match status" value="1"/>
</dbReference>
<name>A0ABP0F199_CLALP</name>
<comment type="caution">
    <text evidence="9">The sequence shown here is derived from an EMBL/GenBank/DDBJ whole genome shotgun (WGS) entry which is preliminary data.</text>
</comment>
<reference evidence="9 10" key="1">
    <citation type="submission" date="2024-02" db="EMBL/GenBank/DDBJ databases">
        <authorList>
            <person name="Daric V."/>
            <person name="Darras S."/>
        </authorList>
    </citation>
    <scope>NUCLEOTIDE SEQUENCE [LARGE SCALE GENOMIC DNA]</scope>
</reference>
<feature type="compositionally biased region" description="Basic residues" evidence="6">
    <location>
        <begin position="273"/>
        <end position="293"/>
    </location>
</feature>
<evidence type="ECO:0000256" key="6">
    <source>
        <dbReference type="SAM" id="MobiDB-lite"/>
    </source>
</evidence>
<evidence type="ECO:0000256" key="5">
    <source>
        <dbReference type="ARBA" id="ARBA00023136"/>
    </source>
</evidence>
<keyword evidence="3 7" id="KW-1133">Transmembrane helix</keyword>
<dbReference type="CDD" id="cd06186">
    <property type="entry name" value="NOX_Duox_like_FAD_NADP"/>
    <property type="match status" value="1"/>
</dbReference>
<dbReference type="PROSITE" id="PS51384">
    <property type="entry name" value="FAD_FR"/>
    <property type="match status" value="1"/>
</dbReference>
<feature type="transmembrane region" description="Helical" evidence="7">
    <location>
        <begin position="152"/>
        <end position="177"/>
    </location>
</feature>
<dbReference type="InterPro" id="IPR039261">
    <property type="entry name" value="FNR_nucleotide-bd"/>
</dbReference>
<dbReference type="Pfam" id="PF08022">
    <property type="entry name" value="FAD_binding_8"/>
    <property type="match status" value="1"/>
</dbReference>
<dbReference type="Pfam" id="PF01794">
    <property type="entry name" value="Ferric_reduct"/>
    <property type="match status" value="1"/>
</dbReference>
<keyword evidence="10" id="KW-1185">Reference proteome</keyword>
<dbReference type="SUPFAM" id="SSF63380">
    <property type="entry name" value="Riboflavin synthase domain-like"/>
    <property type="match status" value="1"/>
</dbReference>
<dbReference type="Pfam" id="PF08030">
    <property type="entry name" value="NAD_binding_6"/>
    <property type="match status" value="1"/>
</dbReference>